<evidence type="ECO:0000256" key="2">
    <source>
        <dbReference type="ARBA" id="ARBA00022801"/>
    </source>
</evidence>
<keyword evidence="3" id="KW-0068">Autocatalytic cleavage</keyword>
<dbReference type="GO" id="GO:0016811">
    <property type="term" value="F:hydrolase activity, acting on carbon-nitrogen (but not peptide) bonds, in linear amides"/>
    <property type="evidence" value="ECO:0007669"/>
    <property type="project" value="UniProtKB-ARBA"/>
</dbReference>
<protein>
    <recommendedName>
        <fullName evidence="4">Isoaspartyl peptidase</fullName>
    </recommendedName>
</protein>
<dbReference type="KEGG" id="pact:CA264_04165"/>
<dbReference type="SUPFAM" id="SSF56235">
    <property type="entry name" value="N-terminal nucleophile aminohydrolases (Ntn hydrolases)"/>
    <property type="match status" value="1"/>
</dbReference>
<feature type="binding site" evidence="6">
    <location>
        <begin position="218"/>
        <end position="221"/>
    </location>
    <ligand>
        <name>substrate</name>
    </ligand>
</feature>
<sequence>MKKFAIAIHAGAETVKREDISKEQETQYREGLQEALAAGNAVLEKGGSALDAVVAAIEKMENNPLFNAGIGGNLNIHGETAFDAAIMDGKNLKSGSVGSIRYVKNPIKLARVVMEKCRHNFMVDTGAEEFALSQGLELKPPSHFVTEEKLKSWHQNYYDDYLKGHDTVGAVALDQNGNLAAATSTGGLNSQLKGRLSDSPLIGAGTYANNPYCAVSCTGKGEVIMRGVLAHEVYALVKYAGEGLQTASEKAVTMHKALLDGDMGLVSLNQQQEVAFAFNTNMMKRGYSLGGAAPLVALWDNEHI</sequence>
<feature type="site" description="Cleavage; by autolysis" evidence="7">
    <location>
        <begin position="166"/>
        <end position="167"/>
    </location>
</feature>
<evidence type="ECO:0000256" key="1">
    <source>
        <dbReference type="ARBA" id="ARBA00022670"/>
    </source>
</evidence>
<dbReference type="Proteomes" id="UP000266292">
    <property type="component" value="Chromosome"/>
</dbReference>
<dbReference type="CDD" id="cd04701">
    <property type="entry name" value="Asparaginase_2"/>
    <property type="match status" value="1"/>
</dbReference>
<dbReference type="OrthoDB" id="9780217at2"/>
<name>A0A1X9YP78_9BACT</name>
<evidence type="ECO:0000256" key="6">
    <source>
        <dbReference type="PIRSR" id="PIRSR600246-2"/>
    </source>
</evidence>
<proteinExistence type="predicted"/>
<accession>A0A1X9YP78</accession>
<keyword evidence="1" id="KW-0645">Protease</keyword>
<dbReference type="FunFam" id="3.60.20.30:FF:000001">
    <property type="entry name" value="Isoaspartyl peptidase/L-asparaginase"/>
    <property type="match status" value="1"/>
</dbReference>
<evidence type="ECO:0000256" key="5">
    <source>
        <dbReference type="PIRSR" id="PIRSR600246-1"/>
    </source>
</evidence>
<dbReference type="STRING" id="709015.GCA_000472485_00826"/>
<keyword evidence="9" id="KW-1185">Reference proteome</keyword>
<dbReference type="InterPro" id="IPR029055">
    <property type="entry name" value="Ntn_hydrolases_N"/>
</dbReference>
<gene>
    <name evidence="8" type="ORF">CA264_04165</name>
</gene>
<dbReference type="RefSeq" id="WP_025604857.1">
    <property type="nucleotide sequence ID" value="NZ_CP021235.1"/>
</dbReference>
<dbReference type="GO" id="GO:0006508">
    <property type="term" value="P:proteolysis"/>
    <property type="evidence" value="ECO:0007669"/>
    <property type="project" value="UniProtKB-KW"/>
</dbReference>
<dbReference type="PANTHER" id="PTHR10188:SF6">
    <property type="entry name" value="N(4)-(BETA-N-ACETYLGLUCOSAMINYL)-L-ASPARAGINASE"/>
    <property type="match status" value="1"/>
</dbReference>
<evidence type="ECO:0000313" key="8">
    <source>
        <dbReference type="EMBL" id="ARS34698.1"/>
    </source>
</evidence>
<dbReference type="GO" id="GO:0008233">
    <property type="term" value="F:peptidase activity"/>
    <property type="evidence" value="ECO:0007669"/>
    <property type="project" value="UniProtKB-KW"/>
</dbReference>
<evidence type="ECO:0000313" key="9">
    <source>
        <dbReference type="Proteomes" id="UP000266292"/>
    </source>
</evidence>
<feature type="active site" description="Nucleophile" evidence="5">
    <location>
        <position position="167"/>
    </location>
</feature>
<evidence type="ECO:0000256" key="3">
    <source>
        <dbReference type="ARBA" id="ARBA00022813"/>
    </source>
</evidence>
<evidence type="ECO:0000256" key="7">
    <source>
        <dbReference type="PIRSR" id="PIRSR600246-3"/>
    </source>
</evidence>
<evidence type="ECO:0000256" key="4">
    <source>
        <dbReference type="ARBA" id="ARBA00069124"/>
    </source>
</evidence>
<feature type="binding site" evidence="6">
    <location>
        <begin position="195"/>
        <end position="198"/>
    </location>
    <ligand>
        <name>substrate</name>
    </ligand>
</feature>
<dbReference type="Pfam" id="PF01112">
    <property type="entry name" value="Asparaginase_2"/>
    <property type="match status" value="1"/>
</dbReference>
<dbReference type="InterPro" id="IPR000246">
    <property type="entry name" value="Peptidase_T2"/>
</dbReference>
<dbReference type="Gene3D" id="3.60.20.30">
    <property type="entry name" value="(Glycosyl)asparaginase"/>
    <property type="match status" value="1"/>
</dbReference>
<dbReference type="PANTHER" id="PTHR10188">
    <property type="entry name" value="L-ASPARAGINASE"/>
    <property type="match status" value="1"/>
</dbReference>
<keyword evidence="2" id="KW-0378">Hydrolase</keyword>
<organism evidence="8 9">
    <name type="scientific">Pontibacter actiniarum</name>
    <dbReference type="NCBI Taxonomy" id="323450"/>
    <lineage>
        <taxon>Bacteria</taxon>
        <taxon>Pseudomonadati</taxon>
        <taxon>Bacteroidota</taxon>
        <taxon>Cytophagia</taxon>
        <taxon>Cytophagales</taxon>
        <taxon>Hymenobacteraceae</taxon>
        <taxon>Pontibacter</taxon>
    </lineage>
</organism>
<dbReference type="EMBL" id="CP021235">
    <property type="protein sequence ID" value="ARS34698.1"/>
    <property type="molecule type" value="Genomic_DNA"/>
</dbReference>
<dbReference type="AlphaFoldDB" id="A0A1X9YP78"/>
<reference evidence="9" key="1">
    <citation type="submission" date="2017-05" db="EMBL/GenBank/DDBJ databases">
        <authorList>
            <person name="Ray J."/>
            <person name="Price M."/>
            <person name="Deutschbauer A."/>
        </authorList>
    </citation>
    <scope>NUCLEOTIDE SEQUENCE [LARGE SCALE GENOMIC DNA]</scope>
    <source>
        <strain evidence="9">DSM 19842</strain>
    </source>
</reference>